<dbReference type="AlphaFoldDB" id="A0A9P6JIZ4"/>
<accession>A0A9P6JIZ4</accession>
<dbReference type="Gene3D" id="2.60.120.1160">
    <property type="match status" value="1"/>
</dbReference>
<dbReference type="Proteomes" id="UP000807306">
    <property type="component" value="Unassembled WGS sequence"/>
</dbReference>
<evidence type="ECO:0000259" key="2">
    <source>
        <dbReference type="Pfam" id="PF18271"/>
    </source>
</evidence>
<proteinExistence type="predicted"/>
<feature type="domain" description="Glycoside hydrolase 131 catalytic N-terminal" evidence="2">
    <location>
        <begin position="21"/>
        <end position="323"/>
    </location>
</feature>
<evidence type="ECO:0000313" key="3">
    <source>
        <dbReference type="EMBL" id="KAF9522573.1"/>
    </source>
</evidence>
<dbReference type="EMBL" id="MU157940">
    <property type="protein sequence ID" value="KAF9522573.1"/>
    <property type="molecule type" value="Genomic_DNA"/>
</dbReference>
<sequence length="336" mass="36288">MAPKSLLVALFFVVRALAKPVLWDGRAPFNFTSVNLDASADPYLSVVKGSNKASHYTQLLGNTSNSTPLWSPDRSLPQPIGPGGPVQITPSQAPHLELIEQVIAVSIDNSSVFVPGGNTANSQYGFRRTELLAQRNSDWHNLLPDTQTGITVFHFSIKLDPAKPLNYNHEYQIVFIEPSDGSHVFGIQLGSPFTNPTGTLPVANAHDLKVLDHAKKILYTAAFTADVWHNLAVQVDWSKKTLAVLYSKDGAELQAVTKALPNSSAASGSTGQGEFHFGVLKLPLVNPRDTNDHKNDVVHYGTQEGTTEGLLYSGIFIESTKDGVSIGNGRSIPLIV</sequence>
<dbReference type="InterPro" id="IPR041524">
    <property type="entry name" value="GH131_N"/>
</dbReference>
<name>A0A9P6JIZ4_9AGAR</name>
<keyword evidence="1" id="KW-0732">Signal</keyword>
<feature type="chain" id="PRO_5040249635" description="Glycoside hydrolase 131 catalytic N-terminal domain-containing protein" evidence="1">
    <location>
        <begin position="19"/>
        <end position="336"/>
    </location>
</feature>
<dbReference type="PANTHER" id="PTHR34612">
    <property type="entry name" value="GH131_N DOMAIN-CONTAINING PROTEIN"/>
    <property type="match status" value="1"/>
</dbReference>
<evidence type="ECO:0000313" key="4">
    <source>
        <dbReference type="Proteomes" id="UP000807306"/>
    </source>
</evidence>
<reference evidence="3" key="1">
    <citation type="submission" date="2020-11" db="EMBL/GenBank/DDBJ databases">
        <authorList>
            <consortium name="DOE Joint Genome Institute"/>
            <person name="Ahrendt S."/>
            <person name="Riley R."/>
            <person name="Andreopoulos W."/>
            <person name="Labutti K."/>
            <person name="Pangilinan J."/>
            <person name="Ruiz-Duenas F.J."/>
            <person name="Barrasa J.M."/>
            <person name="Sanchez-Garcia M."/>
            <person name="Camarero S."/>
            <person name="Miyauchi S."/>
            <person name="Serrano A."/>
            <person name="Linde D."/>
            <person name="Babiker R."/>
            <person name="Drula E."/>
            <person name="Ayuso-Fernandez I."/>
            <person name="Pacheco R."/>
            <person name="Padilla G."/>
            <person name="Ferreira P."/>
            <person name="Barriuso J."/>
            <person name="Kellner H."/>
            <person name="Castanera R."/>
            <person name="Alfaro M."/>
            <person name="Ramirez L."/>
            <person name="Pisabarro A.G."/>
            <person name="Kuo A."/>
            <person name="Tritt A."/>
            <person name="Lipzen A."/>
            <person name="He G."/>
            <person name="Yan M."/>
            <person name="Ng V."/>
            <person name="Cullen D."/>
            <person name="Martin F."/>
            <person name="Rosso M.-N."/>
            <person name="Henrissat B."/>
            <person name="Hibbett D."/>
            <person name="Martinez A.T."/>
            <person name="Grigoriev I.V."/>
        </authorList>
    </citation>
    <scope>NUCLEOTIDE SEQUENCE</scope>
    <source>
        <strain evidence="3">CBS 506.95</strain>
    </source>
</reference>
<evidence type="ECO:0000256" key="1">
    <source>
        <dbReference type="SAM" id="SignalP"/>
    </source>
</evidence>
<organism evidence="3 4">
    <name type="scientific">Crepidotus variabilis</name>
    <dbReference type="NCBI Taxonomy" id="179855"/>
    <lineage>
        <taxon>Eukaryota</taxon>
        <taxon>Fungi</taxon>
        <taxon>Dikarya</taxon>
        <taxon>Basidiomycota</taxon>
        <taxon>Agaricomycotina</taxon>
        <taxon>Agaricomycetes</taxon>
        <taxon>Agaricomycetidae</taxon>
        <taxon>Agaricales</taxon>
        <taxon>Agaricineae</taxon>
        <taxon>Crepidotaceae</taxon>
        <taxon>Crepidotus</taxon>
    </lineage>
</organism>
<dbReference type="OrthoDB" id="5283326at2759"/>
<gene>
    <name evidence="3" type="ORF">CPB83DRAFT_899521</name>
</gene>
<comment type="caution">
    <text evidence="3">The sequence shown here is derived from an EMBL/GenBank/DDBJ whole genome shotgun (WGS) entry which is preliminary data.</text>
</comment>
<dbReference type="Pfam" id="PF18271">
    <property type="entry name" value="GH131_N"/>
    <property type="match status" value="1"/>
</dbReference>
<protein>
    <recommendedName>
        <fullName evidence="2">Glycoside hydrolase 131 catalytic N-terminal domain-containing protein</fullName>
    </recommendedName>
</protein>
<feature type="signal peptide" evidence="1">
    <location>
        <begin position="1"/>
        <end position="18"/>
    </location>
</feature>
<dbReference type="PANTHER" id="PTHR34612:SF2">
    <property type="entry name" value="GLYCOSIDE HYDROLASE 131 CATALYTIC N-TERMINAL DOMAIN-CONTAINING PROTEIN"/>
    <property type="match status" value="1"/>
</dbReference>
<keyword evidence="4" id="KW-1185">Reference proteome</keyword>